<name>A0ABS0B036_9BACT</name>
<dbReference type="Proteomes" id="UP001194714">
    <property type="component" value="Unassembled WGS sequence"/>
</dbReference>
<keyword evidence="3" id="KW-1185">Reference proteome</keyword>
<evidence type="ECO:0000313" key="3">
    <source>
        <dbReference type="Proteomes" id="UP001194714"/>
    </source>
</evidence>
<evidence type="ECO:0000313" key="2">
    <source>
        <dbReference type="EMBL" id="MBF5059731.1"/>
    </source>
</evidence>
<reference evidence="2 3" key="1">
    <citation type="submission" date="2020-01" db="EMBL/GenBank/DDBJ databases">
        <title>Draft genome sequence of Cand. Neptunochlamydia vexilliferae K9.</title>
        <authorList>
            <person name="Schulz F."/>
            <person name="Koestlbacher S."/>
            <person name="Wascher F."/>
            <person name="Pizzetti I."/>
            <person name="Horn M."/>
        </authorList>
    </citation>
    <scope>NUCLEOTIDE SEQUENCE [LARGE SCALE GENOMIC DNA]</scope>
    <source>
        <strain evidence="2 3">K9</strain>
    </source>
</reference>
<proteinExistence type="predicted"/>
<keyword evidence="1" id="KW-0175">Coiled coil</keyword>
<evidence type="ECO:0000256" key="1">
    <source>
        <dbReference type="SAM" id="Coils"/>
    </source>
</evidence>
<protein>
    <submittedName>
        <fullName evidence="2">Uncharacterized protein</fullName>
    </submittedName>
</protein>
<dbReference type="EMBL" id="JAAEJV010000037">
    <property type="protein sequence ID" value="MBF5059731.1"/>
    <property type="molecule type" value="Genomic_DNA"/>
</dbReference>
<feature type="coiled-coil region" evidence="1">
    <location>
        <begin position="143"/>
        <end position="170"/>
    </location>
</feature>
<comment type="caution">
    <text evidence="2">The sequence shown here is derived from an EMBL/GenBank/DDBJ whole genome shotgun (WGS) entry which is preliminary data.</text>
</comment>
<organism evidence="2 3">
    <name type="scientific">Candidatus Neptunichlamydia vexilliferae</name>
    <dbReference type="NCBI Taxonomy" id="1651774"/>
    <lineage>
        <taxon>Bacteria</taxon>
        <taxon>Pseudomonadati</taxon>
        <taxon>Chlamydiota</taxon>
        <taxon>Chlamydiia</taxon>
        <taxon>Parachlamydiales</taxon>
        <taxon>Simkaniaceae</taxon>
        <taxon>Candidatus Neptunichlamydia</taxon>
    </lineage>
</organism>
<dbReference type="RefSeq" id="WP_194848040.1">
    <property type="nucleotide sequence ID" value="NZ_JAAEJV010000037.1"/>
</dbReference>
<gene>
    <name evidence="2" type="ORF">NEPTK9_001247</name>
</gene>
<sequence>MATLPPNSYMPSVSLVILNGVGLLASKKEISTLQKVGMIASAAFQAFRPHFEENLNERWGEENVFPCCNALPFVVMLFAVWKKEASWEEWGRATAIWGAVHCLTGFLARAIYYQPPLHPPPLQTGVSFNNQQETPLWIRDHSKEMKELSKTELQKRLNKLNEDKAGKAKKGRGSYKENLNASKKYPNLFLGFVKAYCRYQGSWEYVFKYIKKKTFESLDLQLNAWNLLLQEPFSQIDQPIKITIRVFNSKICSLEDLEKEKVCRKMVNFFFEHEFCDQNLLNKLLDISDLDGMIYAICHAIEKNQIAFNVQEASGGIFKRCSEAPNYKDYLEEVIKSLETAQQPVGKKLRKLWLAPEKK</sequence>
<accession>A0ABS0B036</accession>